<dbReference type="PANTHER" id="PTHR31496:SF3">
    <property type="entry name" value="TRANSCRIPTION REPRESSOR KAN1"/>
    <property type="match status" value="1"/>
</dbReference>
<evidence type="ECO:0000256" key="1">
    <source>
        <dbReference type="ARBA" id="ARBA00004123"/>
    </source>
</evidence>
<dbReference type="GO" id="GO:0005634">
    <property type="term" value="C:nucleus"/>
    <property type="evidence" value="ECO:0007669"/>
    <property type="project" value="UniProtKB-SubCell"/>
</dbReference>
<evidence type="ECO:0000259" key="3">
    <source>
        <dbReference type="PROSITE" id="PS50011"/>
    </source>
</evidence>
<evidence type="ECO:0000313" key="4">
    <source>
        <dbReference type="EMBL" id="WOL01634.1"/>
    </source>
</evidence>
<feature type="compositionally biased region" description="Pro residues" evidence="2">
    <location>
        <begin position="27"/>
        <end position="47"/>
    </location>
</feature>
<dbReference type="Proteomes" id="UP001327560">
    <property type="component" value="Chromosome 3"/>
</dbReference>
<dbReference type="GO" id="GO:0005524">
    <property type="term" value="F:ATP binding"/>
    <property type="evidence" value="ECO:0007669"/>
    <property type="project" value="InterPro"/>
</dbReference>
<dbReference type="GO" id="GO:0004672">
    <property type="term" value="F:protein kinase activity"/>
    <property type="evidence" value="ECO:0007669"/>
    <property type="project" value="InterPro"/>
</dbReference>
<dbReference type="AlphaFoldDB" id="A0AAQ3Q8H8"/>
<organism evidence="4 5">
    <name type="scientific">Canna indica</name>
    <name type="common">Indian-shot</name>
    <dbReference type="NCBI Taxonomy" id="4628"/>
    <lineage>
        <taxon>Eukaryota</taxon>
        <taxon>Viridiplantae</taxon>
        <taxon>Streptophyta</taxon>
        <taxon>Embryophyta</taxon>
        <taxon>Tracheophyta</taxon>
        <taxon>Spermatophyta</taxon>
        <taxon>Magnoliopsida</taxon>
        <taxon>Liliopsida</taxon>
        <taxon>Zingiberales</taxon>
        <taxon>Cannaceae</taxon>
        <taxon>Canna</taxon>
    </lineage>
</organism>
<keyword evidence="5" id="KW-1185">Reference proteome</keyword>
<proteinExistence type="predicted"/>
<dbReference type="GO" id="GO:0006355">
    <property type="term" value="P:regulation of DNA-templated transcription"/>
    <property type="evidence" value="ECO:0007669"/>
    <property type="project" value="InterPro"/>
</dbReference>
<dbReference type="SUPFAM" id="SSF56112">
    <property type="entry name" value="Protein kinase-like (PK-like)"/>
    <property type="match status" value="1"/>
</dbReference>
<gene>
    <name evidence="4" type="ORF">Cni_G10351</name>
</gene>
<name>A0AAQ3Q8H8_9LILI</name>
<dbReference type="InterPro" id="IPR044847">
    <property type="entry name" value="KAN_fam"/>
</dbReference>
<feature type="compositionally biased region" description="Polar residues" evidence="2">
    <location>
        <begin position="1"/>
        <end position="16"/>
    </location>
</feature>
<dbReference type="EMBL" id="CP136892">
    <property type="protein sequence ID" value="WOL01634.1"/>
    <property type="molecule type" value="Genomic_DNA"/>
</dbReference>
<dbReference type="InterPro" id="IPR000719">
    <property type="entry name" value="Prot_kinase_dom"/>
</dbReference>
<accession>A0AAQ3Q8H8</accession>
<feature type="region of interest" description="Disordered" evidence="2">
    <location>
        <begin position="1"/>
        <end position="80"/>
    </location>
</feature>
<dbReference type="PANTHER" id="PTHR31496">
    <property type="entry name" value="TRANSCRIPTION FACTOR KAN2-RELATED"/>
    <property type="match status" value="1"/>
</dbReference>
<protein>
    <recommendedName>
        <fullName evidence="3">Protein kinase domain-containing protein</fullName>
    </recommendedName>
</protein>
<evidence type="ECO:0000256" key="2">
    <source>
        <dbReference type="SAM" id="MobiDB-lite"/>
    </source>
</evidence>
<reference evidence="4 5" key="1">
    <citation type="submission" date="2023-10" db="EMBL/GenBank/DDBJ databases">
        <title>Chromosome-scale genome assembly provides insights into flower coloration mechanisms of Canna indica.</title>
        <authorList>
            <person name="Li C."/>
        </authorList>
    </citation>
    <scope>NUCLEOTIDE SEQUENCE [LARGE SCALE GENOMIC DNA]</scope>
    <source>
        <tissue evidence="4">Flower</tissue>
    </source>
</reference>
<dbReference type="GO" id="GO:0000976">
    <property type="term" value="F:transcription cis-regulatory region binding"/>
    <property type="evidence" value="ECO:0007669"/>
    <property type="project" value="InterPro"/>
</dbReference>
<dbReference type="InterPro" id="IPR011009">
    <property type="entry name" value="Kinase-like_dom_sf"/>
</dbReference>
<sequence>MPATSPPTTASLSRFSPTPAAPLIRPFHPPDLRPPSARPPPHPPPPRGARLPLQGVPRPRARQGWRTLLPSQGRGRFPEDPSRLISVITYSHSRGAFHRDLKPENLLLDDADSSSTAMQGLSRLRYFPPSTRFPQAAARPSMRGPRMRWTTTLHARFVHAVELLGGHESMISTNYID</sequence>
<comment type="subcellular location">
    <subcellularLocation>
        <location evidence="1">Nucleus</location>
    </subcellularLocation>
</comment>
<evidence type="ECO:0000313" key="5">
    <source>
        <dbReference type="Proteomes" id="UP001327560"/>
    </source>
</evidence>
<dbReference type="Gene3D" id="1.10.510.10">
    <property type="entry name" value="Transferase(Phosphotransferase) domain 1"/>
    <property type="match status" value="1"/>
</dbReference>
<dbReference type="PROSITE" id="PS50011">
    <property type="entry name" value="PROTEIN_KINASE_DOM"/>
    <property type="match status" value="1"/>
</dbReference>
<feature type="domain" description="Protein kinase" evidence="3">
    <location>
        <begin position="1"/>
        <end position="177"/>
    </location>
</feature>
<dbReference type="GO" id="GO:0010158">
    <property type="term" value="P:abaxial cell fate specification"/>
    <property type="evidence" value="ECO:0007669"/>
    <property type="project" value="InterPro"/>
</dbReference>
<dbReference type="Gene3D" id="1.10.10.60">
    <property type="entry name" value="Homeodomain-like"/>
    <property type="match status" value="1"/>
</dbReference>